<keyword evidence="5 7" id="KW-1133">Transmembrane helix</keyword>
<accession>A0ABT5DLN7</accession>
<evidence type="ECO:0000313" key="10">
    <source>
        <dbReference type="Proteomes" id="UP001221838"/>
    </source>
</evidence>
<dbReference type="GO" id="GO:0016746">
    <property type="term" value="F:acyltransferase activity"/>
    <property type="evidence" value="ECO:0007669"/>
    <property type="project" value="UniProtKB-KW"/>
</dbReference>
<feature type="transmembrane region" description="Helical" evidence="7">
    <location>
        <begin position="184"/>
        <end position="202"/>
    </location>
</feature>
<feature type="transmembrane region" description="Helical" evidence="7">
    <location>
        <begin position="276"/>
        <end position="295"/>
    </location>
</feature>
<keyword evidence="4 7" id="KW-0812">Transmembrane</keyword>
<protein>
    <submittedName>
        <fullName evidence="9">Acyltransferase family protein</fullName>
    </submittedName>
</protein>
<keyword evidence="10" id="KW-1185">Reference proteome</keyword>
<evidence type="ECO:0000256" key="7">
    <source>
        <dbReference type="SAM" id="Phobius"/>
    </source>
</evidence>
<comment type="caution">
    <text evidence="9">The sequence shown here is derived from an EMBL/GenBank/DDBJ whole genome shotgun (WGS) entry which is preliminary data.</text>
</comment>
<feature type="transmembrane region" description="Helical" evidence="7">
    <location>
        <begin position="84"/>
        <end position="104"/>
    </location>
</feature>
<dbReference type="InterPro" id="IPR002656">
    <property type="entry name" value="Acyl_transf_3_dom"/>
</dbReference>
<dbReference type="EMBL" id="JAQNDM010000002">
    <property type="protein sequence ID" value="MDC0713643.1"/>
    <property type="molecule type" value="Genomic_DNA"/>
</dbReference>
<dbReference type="PANTHER" id="PTHR40074:SF2">
    <property type="entry name" value="O-ACETYLTRANSFERASE WECH"/>
    <property type="match status" value="1"/>
</dbReference>
<dbReference type="Pfam" id="PF01757">
    <property type="entry name" value="Acyl_transf_3"/>
    <property type="match status" value="1"/>
</dbReference>
<organism evidence="9 10">
    <name type="scientific">Stigmatella ashevillensis</name>
    <dbReference type="NCBI Taxonomy" id="2995309"/>
    <lineage>
        <taxon>Bacteria</taxon>
        <taxon>Pseudomonadati</taxon>
        <taxon>Myxococcota</taxon>
        <taxon>Myxococcia</taxon>
        <taxon>Myxococcales</taxon>
        <taxon>Cystobacterineae</taxon>
        <taxon>Archangiaceae</taxon>
        <taxon>Stigmatella</taxon>
    </lineage>
</organism>
<comment type="subcellular location">
    <subcellularLocation>
        <location evidence="1">Cell membrane</location>
        <topology evidence="1">Multi-pass membrane protein</topology>
    </subcellularLocation>
</comment>
<evidence type="ECO:0000256" key="6">
    <source>
        <dbReference type="ARBA" id="ARBA00023136"/>
    </source>
</evidence>
<feature type="transmembrane region" description="Helical" evidence="7">
    <location>
        <begin position="157"/>
        <end position="178"/>
    </location>
</feature>
<evidence type="ECO:0000256" key="1">
    <source>
        <dbReference type="ARBA" id="ARBA00004651"/>
    </source>
</evidence>
<evidence type="ECO:0000259" key="8">
    <source>
        <dbReference type="Pfam" id="PF01757"/>
    </source>
</evidence>
<dbReference type="Proteomes" id="UP001221838">
    <property type="component" value="Unassembled WGS sequence"/>
</dbReference>
<proteinExistence type="inferred from homology"/>
<evidence type="ECO:0000256" key="5">
    <source>
        <dbReference type="ARBA" id="ARBA00022989"/>
    </source>
</evidence>
<keyword evidence="9" id="KW-0012">Acyltransferase</keyword>
<evidence type="ECO:0000256" key="4">
    <source>
        <dbReference type="ARBA" id="ARBA00022692"/>
    </source>
</evidence>
<gene>
    <name evidence="9" type="ORF">POL68_34575</name>
</gene>
<feature type="transmembrane region" description="Helical" evidence="7">
    <location>
        <begin position="124"/>
        <end position="145"/>
    </location>
</feature>
<dbReference type="PANTHER" id="PTHR40074">
    <property type="entry name" value="O-ACETYLTRANSFERASE WECH"/>
    <property type="match status" value="1"/>
</dbReference>
<reference evidence="9 10" key="1">
    <citation type="submission" date="2022-11" db="EMBL/GenBank/DDBJ databases">
        <title>Minimal conservation of predation-associated metabolite biosynthetic gene clusters underscores biosynthetic potential of Myxococcota including descriptions for ten novel species: Archangium lansinium sp. nov., Myxococcus landrumus sp. nov., Nannocystis bai.</title>
        <authorList>
            <person name="Ahearne A."/>
            <person name="Stevens C."/>
            <person name="Dowd S."/>
        </authorList>
    </citation>
    <scope>NUCLEOTIDE SEQUENCE [LARGE SCALE GENOMIC DNA]</scope>
    <source>
        <strain evidence="9 10">NCWAL01</strain>
    </source>
</reference>
<feature type="transmembrane region" description="Helical" evidence="7">
    <location>
        <begin position="246"/>
        <end position="264"/>
    </location>
</feature>
<keyword evidence="6 7" id="KW-0472">Membrane</keyword>
<comment type="similarity">
    <text evidence="2">Belongs to the acyltransferase 3 family.</text>
</comment>
<evidence type="ECO:0000256" key="2">
    <source>
        <dbReference type="ARBA" id="ARBA00007400"/>
    </source>
</evidence>
<feature type="transmembrane region" description="Helical" evidence="7">
    <location>
        <begin position="52"/>
        <end position="72"/>
    </location>
</feature>
<dbReference type="RefSeq" id="WP_272144002.1">
    <property type="nucleotide sequence ID" value="NZ_JAQNDM010000002.1"/>
</dbReference>
<name>A0ABT5DLN7_9BACT</name>
<evidence type="ECO:0000313" key="9">
    <source>
        <dbReference type="EMBL" id="MDC0713643.1"/>
    </source>
</evidence>
<evidence type="ECO:0000256" key="3">
    <source>
        <dbReference type="ARBA" id="ARBA00022475"/>
    </source>
</evidence>
<feature type="transmembrane region" description="Helical" evidence="7">
    <location>
        <begin position="315"/>
        <end position="333"/>
    </location>
</feature>
<keyword evidence="3" id="KW-1003">Cell membrane</keyword>
<sequence>MAGTITSSPGDSIDSLSIAKAVACCLVILQHVAAAHFGTFEHGWPLVNVVDSLTRVAVPIFLMTSGAIFLPRSDSFGYFYTKRLVRIMLPLVFWSLIYAAWASYRGVSPGNWLLAILKGPVMYHLWYFYAILALSIITPVISPWFRDADAPAKWMLVGTWFLLVALLPLVSAFVTPVYGSSFPATGYSILDFGGYLVLGALLRRRGEPVPLYRWLGFAIYLAGSAAIALITQSYSKSAGSPNETFFYNNSALVIVSSAGIFLSFQHVSKVPKPVAAILLMLSACSLGIYGIHPWVMDMIRLSLARAGAEVTEPPMGIFFTMVLAISLAIVWLLRRFPPFQRVM</sequence>
<feature type="domain" description="Acyltransferase 3" evidence="8">
    <location>
        <begin position="14"/>
        <end position="330"/>
    </location>
</feature>
<feature type="transmembrane region" description="Helical" evidence="7">
    <location>
        <begin position="214"/>
        <end position="234"/>
    </location>
</feature>
<keyword evidence="9" id="KW-0808">Transferase</keyword>
<feature type="transmembrane region" description="Helical" evidence="7">
    <location>
        <begin position="21"/>
        <end position="40"/>
    </location>
</feature>